<name>A0A811LE15_9BILA</name>
<organism evidence="2 3">
    <name type="scientific">Bursaphelenchus okinawaensis</name>
    <dbReference type="NCBI Taxonomy" id="465554"/>
    <lineage>
        <taxon>Eukaryota</taxon>
        <taxon>Metazoa</taxon>
        <taxon>Ecdysozoa</taxon>
        <taxon>Nematoda</taxon>
        <taxon>Chromadorea</taxon>
        <taxon>Rhabditida</taxon>
        <taxon>Tylenchina</taxon>
        <taxon>Tylenchomorpha</taxon>
        <taxon>Aphelenchoidea</taxon>
        <taxon>Aphelenchoididae</taxon>
        <taxon>Bursaphelenchus</taxon>
    </lineage>
</organism>
<comment type="caution">
    <text evidence="2">The sequence shown here is derived from an EMBL/GenBank/DDBJ whole genome shotgun (WGS) entry which is preliminary data.</text>
</comment>
<accession>A0A811LE15</accession>
<dbReference type="AlphaFoldDB" id="A0A811LE15"/>
<evidence type="ECO:0000313" key="2">
    <source>
        <dbReference type="EMBL" id="CAD5226420.1"/>
    </source>
</evidence>
<evidence type="ECO:0000256" key="1">
    <source>
        <dbReference type="SAM" id="Phobius"/>
    </source>
</evidence>
<keyword evidence="3" id="KW-1185">Reference proteome</keyword>
<keyword evidence="1" id="KW-0812">Transmembrane</keyword>
<dbReference type="EMBL" id="CAJFDH010000005">
    <property type="protein sequence ID" value="CAD5226420.1"/>
    <property type="molecule type" value="Genomic_DNA"/>
</dbReference>
<feature type="transmembrane region" description="Helical" evidence="1">
    <location>
        <begin position="71"/>
        <end position="94"/>
    </location>
</feature>
<gene>
    <name evidence="2" type="ORF">BOKJ2_LOCUS12069</name>
</gene>
<evidence type="ECO:0000313" key="3">
    <source>
        <dbReference type="Proteomes" id="UP000614601"/>
    </source>
</evidence>
<reference evidence="2" key="1">
    <citation type="submission" date="2020-09" db="EMBL/GenBank/DDBJ databases">
        <authorList>
            <person name="Kikuchi T."/>
        </authorList>
    </citation>
    <scope>NUCLEOTIDE SEQUENCE</scope>
    <source>
        <strain evidence="2">SH1</strain>
    </source>
</reference>
<sequence>MSSTGGSGGVTVDELKTKCFLILRTCIFCWTMSVAFSLLGFLLMMVIWGGGEYGCDRGYIEDGTYYCSHSPVFYVAPAVIIAAWVVYAVYCVMLIMGKNINDKVDLIWNIVTMVITILGWILGLISYYPVYGGFLVVVAVIIYIICHFVIRKKN</sequence>
<dbReference type="OrthoDB" id="10532657at2759"/>
<dbReference type="EMBL" id="CAJFCW020000005">
    <property type="protein sequence ID" value="CAG9122152.1"/>
    <property type="molecule type" value="Genomic_DNA"/>
</dbReference>
<keyword evidence="1" id="KW-0472">Membrane</keyword>
<feature type="transmembrane region" description="Helical" evidence="1">
    <location>
        <begin position="131"/>
        <end position="150"/>
    </location>
</feature>
<dbReference type="Proteomes" id="UP000614601">
    <property type="component" value="Unassembled WGS sequence"/>
</dbReference>
<keyword evidence="1" id="KW-1133">Transmembrane helix</keyword>
<protein>
    <submittedName>
        <fullName evidence="2">Uncharacterized protein</fullName>
    </submittedName>
</protein>
<feature type="transmembrane region" description="Helical" evidence="1">
    <location>
        <begin position="106"/>
        <end position="125"/>
    </location>
</feature>
<dbReference type="Proteomes" id="UP000783686">
    <property type="component" value="Unassembled WGS sequence"/>
</dbReference>
<proteinExistence type="predicted"/>
<feature type="transmembrane region" description="Helical" evidence="1">
    <location>
        <begin position="21"/>
        <end position="51"/>
    </location>
</feature>